<dbReference type="OrthoDB" id="4772757at2759"/>
<evidence type="ECO:0000313" key="5">
    <source>
        <dbReference type="Proteomes" id="UP000799291"/>
    </source>
</evidence>
<feature type="repeat" description="ANK" evidence="3">
    <location>
        <begin position="15"/>
        <end position="47"/>
    </location>
</feature>
<dbReference type="Gene3D" id="1.25.40.20">
    <property type="entry name" value="Ankyrin repeat-containing domain"/>
    <property type="match status" value="1"/>
</dbReference>
<evidence type="ECO:0000256" key="2">
    <source>
        <dbReference type="ARBA" id="ARBA00023043"/>
    </source>
</evidence>
<evidence type="ECO:0000313" key="4">
    <source>
        <dbReference type="EMBL" id="KAF2677730.1"/>
    </source>
</evidence>
<keyword evidence="2 3" id="KW-0040">ANK repeat</keyword>
<evidence type="ECO:0000256" key="1">
    <source>
        <dbReference type="ARBA" id="ARBA00022737"/>
    </source>
</evidence>
<gene>
    <name evidence="4" type="ORF">K458DRAFT_279074</name>
</gene>
<dbReference type="EMBL" id="MU005619">
    <property type="protein sequence ID" value="KAF2677730.1"/>
    <property type="molecule type" value="Genomic_DNA"/>
</dbReference>
<feature type="non-terminal residue" evidence="4">
    <location>
        <position position="64"/>
    </location>
</feature>
<protein>
    <submittedName>
        <fullName evidence="4">Uncharacterized protein</fullName>
    </submittedName>
</protein>
<dbReference type="Proteomes" id="UP000799291">
    <property type="component" value="Unassembled WGS sequence"/>
</dbReference>
<sequence>LLLREGADVNAQGGAYGNALQAASSGGHEQVVKLLLKKNADVNAQGGYYGNALYAASDQGYEQV</sequence>
<dbReference type="Pfam" id="PF12796">
    <property type="entry name" value="Ank_2"/>
    <property type="match status" value="1"/>
</dbReference>
<dbReference type="InterPro" id="IPR002110">
    <property type="entry name" value="Ankyrin_rpt"/>
</dbReference>
<dbReference type="SUPFAM" id="SSF48403">
    <property type="entry name" value="Ankyrin repeat"/>
    <property type="match status" value="1"/>
</dbReference>
<dbReference type="InterPro" id="IPR036770">
    <property type="entry name" value="Ankyrin_rpt-contain_sf"/>
</dbReference>
<feature type="non-terminal residue" evidence="4">
    <location>
        <position position="1"/>
    </location>
</feature>
<name>A0A6G1IIB9_9PLEO</name>
<evidence type="ECO:0000256" key="3">
    <source>
        <dbReference type="PROSITE-ProRule" id="PRU00023"/>
    </source>
</evidence>
<keyword evidence="5" id="KW-1185">Reference proteome</keyword>
<reference evidence="4" key="1">
    <citation type="journal article" date="2020" name="Stud. Mycol.">
        <title>101 Dothideomycetes genomes: a test case for predicting lifestyles and emergence of pathogens.</title>
        <authorList>
            <person name="Haridas S."/>
            <person name="Albert R."/>
            <person name="Binder M."/>
            <person name="Bloem J."/>
            <person name="Labutti K."/>
            <person name="Salamov A."/>
            <person name="Andreopoulos B."/>
            <person name="Baker S."/>
            <person name="Barry K."/>
            <person name="Bills G."/>
            <person name="Bluhm B."/>
            <person name="Cannon C."/>
            <person name="Castanera R."/>
            <person name="Culley D."/>
            <person name="Daum C."/>
            <person name="Ezra D."/>
            <person name="Gonzalez J."/>
            <person name="Henrissat B."/>
            <person name="Kuo A."/>
            <person name="Liang C."/>
            <person name="Lipzen A."/>
            <person name="Lutzoni F."/>
            <person name="Magnuson J."/>
            <person name="Mondo S."/>
            <person name="Nolan M."/>
            <person name="Ohm R."/>
            <person name="Pangilinan J."/>
            <person name="Park H.-J."/>
            <person name="Ramirez L."/>
            <person name="Alfaro M."/>
            <person name="Sun H."/>
            <person name="Tritt A."/>
            <person name="Yoshinaga Y."/>
            <person name="Zwiers L.-H."/>
            <person name="Turgeon B."/>
            <person name="Goodwin S."/>
            <person name="Spatafora J."/>
            <person name="Crous P."/>
            <person name="Grigoriev I."/>
        </authorList>
    </citation>
    <scope>NUCLEOTIDE SEQUENCE</scope>
    <source>
        <strain evidence="4">CBS 122367</strain>
    </source>
</reference>
<dbReference type="PANTHER" id="PTHR24171">
    <property type="entry name" value="ANKYRIN REPEAT DOMAIN-CONTAINING PROTEIN 39-RELATED"/>
    <property type="match status" value="1"/>
</dbReference>
<keyword evidence="1" id="KW-0677">Repeat</keyword>
<dbReference type="PROSITE" id="PS50088">
    <property type="entry name" value="ANK_REPEAT"/>
    <property type="match status" value="1"/>
</dbReference>
<accession>A0A6G1IIB9</accession>
<proteinExistence type="predicted"/>
<organism evidence="4 5">
    <name type="scientific">Lentithecium fluviatile CBS 122367</name>
    <dbReference type="NCBI Taxonomy" id="1168545"/>
    <lineage>
        <taxon>Eukaryota</taxon>
        <taxon>Fungi</taxon>
        <taxon>Dikarya</taxon>
        <taxon>Ascomycota</taxon>
        <taxon>Pezizomycotina</taxon>
        <taxon>Dothideomycetes</taxon>
        <taxon>Pleosporomycetidae</taxon>
        <taxon>Pleosporales</taxon>
        <taxon>Massarineae</taxon>
        <taxon>Lentitheciaceae</taxon>
        <taxon>Lentithecium</taxon>
    </lineage>
</organism>
<dbReference type="AlphaFoldDB" id="A0A6G1IIB9"/>